<comment type="caution">
    <text evidence="2">The sequence shown here is derived from an EMBL/GenBank/DDBJ whole genome shotgun (WGS) entry which is preliminary data.</text>
</comment>
<proteinExistence type="predicted"/>
<accession>A0A812NPL8</accession>
<gene>
    <name evidence="2" type="ORF">SNAT2548_LOCUS16891</name>
</gene>
<dbReference type="Proteomes" id="UP000604046">
    <property type="component" value="Unassembled WGS sequence"/>
</dbReference>
<sequence length="221" mass="24586">MLGIEPSQGPSSAQAREPDGPVCAPCEVLGFCHYVTRRHPENVCLQRLPKSALEDWKARSSASGHKAIKRFDERFEESETANCRDLSSFEGTEKKVPKGQREQKQAQAPHSPNSLRAELSERNAGNLRLHLRSGESKKPYIQPQVRPANRKAGELGQLRLQECALLIWPKHPKGVCPAPDVALKLRGSEGHRKPQADGGTDETVPELFFNFSPRIHTKSQT</sequence>
<evidence type="ECO:0000313" key="3">
    <source>
        <dbReference type="Proteomes" id="UP000604046"/>
    </source>
</evidence>
<feature type="region of interest" description="Disordered" evidence="1">
    <location>
        <begin position="82"/>
        <end position="118"/>
    </location>
</feature>
<keyword evidence="3" id="KW-1185">Reference proteome</keyword>
<feature type="region of interest" description="Disordered" evidence="1">
    <location>
        <begin position="1"/>
        <end position="21"/>
    </location>
</feature>
<evidence type="ECO:0000313" key="2">
    <source>
        <dbReference type="EMBL" id="CAE7322329.1"/>
    </source>
</evidence>
<name>A0A812NPL8_9DINO</name>
<feature type="compositionally biased region" description="Basic and acidic residues" evidence="1">
    <location>
        <begin position="91"/>
        <end position="104"/>
    </location>
</feature>
<protein>
    <submittedName>
        <fullName evidence="2">Uncharacterized protein</fullName>
    </submittedName>
</protein>
<evidence type="ECO:0000256" key="1">
    <source>
        <dbReference type="SAM" id="MobiDB-lite"/>
    </source>
</evidence>
<dbReference type="EMBL" id="CAJNDS010002094">
    <property type="protein sequence ID" value="CAE7322329.1"/>
    <property type="molecule type" value="Genomic_DNA"/>
</dbReference>
<feature type="compositionally biased region" description="Polar residues" evidence="1">
    <location>
        <begin position="105"/>
        <end position="114"/>
    </location>
</feature>
<dbReference type="AlphaFoldDB" id="A0A812NPL8"/>
<reference evidence="2" key="1">
    <citation type="submission" date="2021-02" db="EMBL/GenBank/DDBJ databases">
        <authorList>
            <person name="Dougan E. K."/>
            <person name="Rhodes N."/>
            <person name="Thang M."/>
            <person name="Chan C."/>
        </authorList>
    </citation>
    <scope>NUCLEOTIDE SEQUENCE</scope>
</reference>
<organism evidence="2 3">
    <name type="scientific">Symbiodinium natans</name>
    <dbReference type="NCBI Taxonomy" id="878477"/>
    <lineage>
        <taxon>Eukaryota</taxon>
        <taxon>Sar</taxon>
        <taxon>Alveolata</taxon>
        <taxon>Dinophyceae</taxon>
        <taxon>Suessiales</taxon>
        <taxon>Symbiodiniaceae</taxon>
        <taxon>Symbiodinium</taxon>
    </lineage>
</organism>